<reference evidence="1" key="1">
    <citation type="submission" date="2020-05" db="EMBL/GenBank/DDBJ databases">
        <authorList>
            <person name="Chiriac C."/>
            <person name="Salcher M."/>
            <person name="Ghai R."/>
            <person name="Kavagutti S V."/>
        </authorList>
    </citation>
    <scope>NUCLEOTIDE SEQUENCE</scope>
</reference>
<evidence type="ECO:0000313" key="1">
    <source>
        <dbReference type="EMBL" id="CAB5212881.1"/>
    </source>
</evidence>
<gene>
    <name evidence="1" type="ORF">UFOVP191_43</name>
</gene>
<dbReference type="EMBL" id="LR798233">
    <property type="protein sequence ID" value="CAB5212881.1"/>
    <property type="molecule type" value="Genomic_DNA"/>
</dbReference>
<organism evidence="1">
    <name type="scientific">uncultured Caudovirales phage</name>
    <dbReference type="NCBI Taxonomy" id="2100421"/>
    <lineage>
        <taxon>Viruses</taxon>
        <taxon>Duplodnaviria</taxon>
        <taxon>Heunggongvirae</taxon>
        <taxon>Uroviricota</taxon>
        <taxon>Caudoviricetes</taxon>
        <taxon>Peduoviridae</taxon>
        <taxon>Maltschvirus</taxon>
        <taxon>Maltschvirus maltsch</taxon>
    </lineage>
</organism>
<protein>
    <submittedName>
        <fullName evidence="1">Uncharacterized protein</fullName>
    </submittedName>
</protein>
<proteinExistence type="predicted"/>
<sequence length="61" mass="7115">MSEKKFIITEMQMQLALRRAWCSGYSFANQSTEGRANYFVQDMATTELEQLKQINEQPHQG</sequence>
<accession>A0A6J7WGI9</accession>
<name>A0A6J7WGI9_9CAUD</name>